<proteinExistence type="predicted"/>
<sequence>MRERGRCAAGSGSCGPLVGCLGERQAVAVRVQHDDVAHAVSARRPGARPLPAGLPVSFGGAPFRALCGLLSGREGGEVLPVRLDHLVE</sequence>
<reference evidence="2" key="1">
    <citation type="journal article" date="2019" name="Int. J. Syst. Evol. Microbiol.">
        <title>The Global Catalogue of Microorganisms (GCM) 10K type strain sequencing project: providing services to taxonomists for standard genome sequencing and annotation.</title>
        <authorList>
            <consortium name="The Broad Institute Genomics Platform"/>
            <consortium name="The Broad Institute Genome Sequencing Center for Infectious Disease"/>
            <person name="Wu L."/>
            <person name="Ma J."/>
        </authorList>
    </citation>
    <scope>NUCLEOTIDE SEQUENCE [LARGE SCALE GENOMIC DNA]</scope>
    <source>
        <strain evidence="2">JCM 18123</strain>
    </source>
</reference>
<evidence type="ECO:0000313" key="2">
    <source>
        <dbReference type="Proteomes" id="UP001499993"/>
    </source>
</evidence>
<name>A0ABP9GBS0_9ACTN</name>
<protein>
    <submittedName>
        <fullName evidence="1">Uncharacterized protein</fullName>
    </submittedName>
</protein>
<dbReference type="EMBL" id="BAABIK010000006">
    <property type="protein sequence ID" value="GAA4934914.1"/>
    <property type="molecule type" value="Genomic_DNA"/>
</dbReference>
<dbReference type="Proteomes" id="UP001499993">
    <property type="component" value="Unassembled WGS sequence"/>
</dbReference>
<accession>A0ABP9GBS0</accession>
<organism evidence="1 2">
    <name type="scientific">Streptomonospora halophila</name>
    <dbReference type="NCBI Taxonomy" id="427369"/>
    <lineage>
        <taxon>Bacteria</taxon>
        <taxon>Bacillati</taxon>
        <taxon>Actinomycetota</taxon>
        <taxon>Actinomycetes</taxon>
        <taxon>Streptosporangiales</taxon>
        <taxon>Nocardiopsidaceae</taxon>
        <taxon>Streptomonospora</taxon>
    </lineage>
</organism>
<comment type="caution">
    <text evidence="1">The sequence shown here is derived from an EMBL/GenBank/DDBJ whole genome shotgun (WGS) entry which is preliminary data.</text>
</comment>
<keyword evidence="2" id="KW-1185">Reference proteome</keyword>
<gene>
    <name evidence="1" type="ORF">GCM10023224_14460</name>
</gene>
<evidence type="ECO:0000313" key="1">
    <source>
        <dbReference type="EMBL" id="GAA4934914.1"/>
    </source>
</evidence>